<organism evidence="2 3">
    <name type="scientific">Carya illinoinensis</name>
    <name type="common">Pecan</name>
    <dbReference type="NCBI Taxonomy" id="32201"/>
    <lineage>
        <taxon>Eukaryota</taxon>
        <taxon>Viridiplantae</taxon>
        <taxon>Streptophyta</taxon>
        <taxon>Embryophyta</taxon>
        <taxon>Tracheophyta</taxon>
        <taxon>Spermatophyta</taxon>
        <taxon>Magnoliopsida</taxon>
        <taxon>eudicotyledons</taxon>
        <taxon>Gunneridae</taxon>
        <taxon>Pentapetalae</taxon>
        <taxon>rosids</taxon>
        <taxon>fabids</taxon>
        <taxon>Fagales</taxon>
        <taxon>Juglandaceae</taxon>
        <taxon>Carya</taxon>
    </lineage>
</organism>
<gene>
    <name evidence="2" type="ORF">I3842_05G207800</name>
</gene>
<dbReference type="AlphaFoldDB" id="A0A922F639"/>
<name>A0A922F639_CARIL</name>
<accession>A0A922F639</accession>
<dbReference type="Proteomes" id="UP000811246">
    <property type="component" value="Chromosome 5"/>
</dbReference>
<evidence type="ECO:0000313" key="3">
    <source>
        <dbReference type="Proteomes" id="UP000811246"/>
    </source>
</evidence>
<proteinExistence type="predicted"/>
<evidence type="ECO:0000259" key="1">
    <source>
        <dbReference type="Pfam" id="PF13966"/>
    </source>
</evidence>
<dbReference type="Pfam" id="PF13966">
    <property type="entry name" value="zf-RVT"/>
    <property type="match status" value="1"/>
</dbReference>
<sequence>MKIFAWRACQEKLPTYLNLKKKHVLDDATCVLCNQGMEDAAHALYFCSEVRNVWGVFCTQMDNLQSELSFWDLAHLARVRGSDSLLARFVAITWGLWYRRNKRLYENISMHFNVIVNNALALQQEYEQVHLFDVSNPKMSKVVRWHPLPSDFMKLNIDGATFPEHSVAGVRVVLRNHNGGCRGLF</sequence>
<protein>
    <recommendedName>
        <fullName evidence="1">Reverse transcriptase zinc-binding domain-containing protein</fullName>
    </recommendedName>
</protein>
<comment type="caution">
    <text evidence="2">The sequence shown here is derived from an EMBL/GenBank/DDBJ whole genome shotgun (WGS) entry which is preliminary data.</text>
</comment>
<evidence type="ECO:0000313" key="2">
    <source>
        <dbReference type="EMBL" id="KAG6714566.1"/>
    </source>
</evidence>
<reference evidence="2" key="1">
    <citation type="submission" date="2021-01" db="EMBL/GenBank/DDBJ databases">
        <authorList>
            <person name="Lovell J.T."/>
            <person name="Bentley N."/>
            <person name="Bhattarai G."/>
            <person name="Jenkins J.W."/>
            <person name="Sreedasyam A."/>
            <person name="Alarcon Y."/>
            <person name="Bock C."/>
            <person name="Boston L."/>
            <person name="Carlson J."/>
            <person name="Cervantes K."/>
            <person name="Clermont K."/>
            <person name="Krom N."/>
            <person name="Kubenka K."/>
            <person name="Mamidi S."/>
            <person name="Mattison C."/>
            <person name="Monteros M."/>
            <person name="Pisani C."/>
            <person name="Plott C."/>
            <person name="Rajasekar S."/>
            <person name="Rhein H.S."/>
            <person name="Rohla C."/>
            <person name="Song M."/>
            <person name="Hilaire R.S."/>
            <person name="Shu S."/>
            <person name="Wells L."/>
            <person name="Wang X."/>
            <person name="Webber J."/>
            <person name="Heerema R.J."/>
            <person name="Klein P."/>
            <person name="Conner P."/>
            <person name="Grauke L."/>
            <person name="Grimwood J."/>
            <person name="Schmutz J."/>
            <person name="Randall J.J."/>
        </authorList>
    </citation>
    <scope>NUCLEOTIDE SEQUENCE</scope>
    <source>
        <tissue evidence="2">Leaf</tissue>
    </source>
</reference>
<dbReference type="InterPro" id="IPR026960">
    <property type="entry name" value="RVT-Znf"/>
</dbReference>
<dbReference type="OrthoDB" id="1348681at2759"/>
<dbReference type="EMBL" id="CM031829">
    <property type="protein sequence ID" value="KAG6714566.1"/>
    <property type="molecule type" value="Genomic_DNA"/>
</dbReference>
<feature type="domain" description="Reverse transcriptase zinc-binding" evidence="1">
    <location>
        <begin position="1"/>
        <end position="54"/>
    </location>
</feature>